<keyword evidence="2" id="KW-0472">Membrane</keyword>
<proteinExistence type="predicted"/>
<evidence type="ECO:0000256" key="2">
    <source>
        <dbReference type="SAM" id="Phobius"/>
    </source>
</evidence>
<dbReference type="CDD" id="cd00198">
    <property type="entry name" value="vWFA"/>
    <property type="match status" value="1"/>
</dbReference>
<sequence>MSVLSGIFLLGAAAIAAPILFHLIRRTPKAHYEFSSLMFLKPSPPKLTRRSRLDQWLLLLLRSLVILLLAIAFMRPYFRSEAQLSPEDAPQRHVAIVVDQSASMRRGNLWQQAIEEAKSTVDGLELTEEVSLFSFDETLHTVVTPEQTGQLTRSQRRELVREKLDQLSPTWGASNLGGALQSVAERLEAADDLRQTHAALQIVLVGDLQSGSQLDALQTSQWPESVRLDARPIEPTDATNARVRVLASDDESSDEQRAPRVRVRNAANSQIEQFEVAWSDGNTDQSRSVAYYVPPGESLVLDVPYDLGEVKPDRLMLHGDAPGMEFDNTFYVVPPLQEQIQIAYFGSEEESDPAEMRFYLSRAFGETPARKVEVAAFNAEAVPKWEFDAAPRLAVIAQPLSPAQQQEVERYLEHGGHALVVLKSDEMVGQMSDWLGGVSLLPSQQADDAQQEAYAMLGHIDFRHPLFVPFAAARYNDFTKIRFWRHRSVNLEGVENANVIAQFEDGTPALWSTPRGAGTLYVMTAGWNRSDSQLALSTKFLPLLSRWLELAARGELASQSYVVKQAVPLPEASGKRSVRLPDGTTVDLADGATTFTETTEPGIYTLIHDGRQSPFAVNLADAESETDLLPLERLEQFGIPLGSTPTQAEQLAQMRQLRDVELESRQKIWKWLVVAVLVLLAMETLLAARRTHQPAQAMGDLA</sequence>
<dbReference type="Gene3D" id="3.40.50.410">
    <property type="entry name" value="von Willebrand factor, type A domain"/>
    <property type="match status" value="1"/>
</dbReference>
<feature type="transmembrane region" description="Helical" evidence="2">
    <location>
        <begin position="6"/>
        <end position="24"/>
    </location>
</feature>
<dbReference type="NCBIfam" id="TIGR02226">
    <property type="entry name" value="two_anch"/>
    <property type="match status" value="1"/>
</dbReference>
<feature type="domain" description="VWFA" evidence="3">
    <location>
        <begin position="93"/>
        <end position="274"/>
    </location>
</feature>
<evidence type="ECO:0000313" key="5">
    <source>
        <dbReference type="Proteomes" id="UP000239388"/>
    </source>
</evidence>
<dbReference type="Pfam" id="PF13519">
    <property type="entry name" value="VWA_2"/>
    <property type="match status" value="1"/>
</dbReference>
<dbReference type="SUPFAM" id="SSF52317">
    <property type="entry name" value="Class I glutamine amidotransferase-like"/>
    <property type="match status" value="1"/>
</dbReference>
<feature type="region of interest" description="Disordered" evidence="1">
    <location>
        <begin position="237"/>
        <end position="261"/>
    </location>
</feature>
<dbReference type="Pfam" id="PF07584">
    <property type="entry name" value="BatA"/>
    <property type="match status" value="1"/>
</dbReference>
<reference evidence="4 5" key="1">
    <citation type="submission" date="2018-02" db="EMBL/GenBank/DDBJ databases">
        <title>Comparative genomes isolates from brazilian mangrove.</title>
        <authorList>
            <person name="Araujo J.E."/>
            <person name="Taketani R.G."/>
            <person name="Silva M.C.P."/>
            <person name="Loureco M.V."/>
            <person name="Andreote F.D."/>
        </authorList>
    </citation>
    <scope>NUCLEOTIDE SEQUENCE [LARGE SCALE GENOMIC DNA]</scope>
    <source>
        <strain evidence="4 5">NAP PRIS-MGV</strain>
    </source>
</reference>
<dbReference type="InterPro" id="IPR024163">
    <property type="entry name" value="Aerotolerance_reg_N"/>
</dbReference>
<keyword evidence="2" id="KW-1133">Transmembrane helix</keyword>
<dbReference type="RefSeq" id="WP_105358150.1">
    <property type="nucleotide sequence ID" value="NZ_PUIB01000024.1"/>
</dbReference>
<dbReference type="SUPFAM" id="SSF53300">
    <property type="entry name" value="vWA-like"/>
    <property type="match status" value="1"/>
</dbReference>
<dbReference type="InterPro" id="IPR029062">
    <property type="entry name" value="Class_I_gatase-like"/>
</dbReference>
<feature type="transmembrane region" description="Helical" evidence="2">
    <location>
        <begin position="56"/>
        <end position="78"/>
    </location>
</feature>
<name>A0A2S8F9P9_9BACT</name>
<accession>A0A2S8F9P9</accession>
<protein>
    <recommendedName>
        <fullName evidence="3">VWFA domain-containing protein</fullName>
    </recommendedName>
</protein>
<evidence type="ECO:0000256" key="1">
    <source>
        <dbReference type="SAM" id="MobiDB-lite"/>
    </source>
</evidence>
<gene>
    <name evidence="4" type="ORF">C5Y98_24105</name>
</gene>
<evidence type="ECO:0000313" key="4">
    <source>
        <dbReference type="EMBL" id="PQO28850.1"/>
    </source>
</evidence>
<evidence type="ECO:0000259" key="3">
    <source>
        <dbReference type="PROSITE" id="PS50234"/>
    </source>
</evidence>
<dbReference type="EMBL" id="PUIB01000024">
    <property type="protein sequence ID" value="PQO28850.1"/>
    <property type="molecule type" value="Genomic_DNA"/>
</dbReference>
<dbReference type="InterPro" id="IPR036465">
    <property type="entry name" value="vWFA_dom_sf"/>
</dbReference>
<keyword evidence="2" id="KW-0812">Transmembrane</keyword>
<dbReference type="OrthoDB" id="228877at2"/>
<organism evidence="4 5">
    <name type="scientific">Blastopirellula marina</name>
    <dbReference type="NCBI Taxonomy" id="124"/>
    <lineage>
        <taxon>Bacteria</taxon>
        <taxon>Pseudomonadati</taxon>
        <taxon>Planctomycetota</taxon>
        <taxon>Planctomycetia</taxon>
        <taxon>Pirellulales</taxon>
        <taxon>Pirellulaceae</taxon>
        <taxon>Blastopirellula</taxon>
    </lineage>
</organism>
<dbReference type="PANTHER" id="PTHR37464:SF1">
    <property type="entry name" value="BLL2463 PROTEIN"/>
    <property type="match status" value="1"/>
</dbReference>
<dbReference type="Proteomes" id="UP000239388">
    <property type="component" value="Unassembled WGS sequence"/>
</dbReference>
<comment type="caution">
    <text evidence="4">The sequence shown here is derived from an EMBL/GenBank/DDBJ whole genome shotgun (WGS) entry which is preliminary data.</text>
</comment>
<dbReference type="InterPro" id="IPR002035">
    <property type="entry name" value="VWF_A"/>
</dbReference>
<dbReference type="AlphaFoldDB" id="A0A2S8F9P9"/>
<dbReference type="PANTHER" id="PTHR37464">
    <property type="entry name" value="BLL2463 PROTEIN"/>
    <property type="match status" value="1"/>
</dbReference>
<dbReference type="SMART" id="SM00327">
    <property type="entry name" value="VWA"/>
    <property type="match status" value="1"/>
</dbReference>
<dbReference type="PROSITE" id="PS50234">
    <property type="entry name" value="VWFA"/>
    <property type="match status" value="1"/>
</dbReference>
<dbReference type="InterPro" id="IPR011933">
    <property type="entry name" value="Double_TM_dom"/>
</dbReference>